<organism evidence="2 4">
    <name type="scientific">Myroides marinus</name>
    <dbReference type="NCBI Taxonomy" id="703342"/>
    <lineage>
        <taxon>Bacteria</taxon>
        <taxon>Pseudomonadati</taxon>
        <taxon>Bacteroidota</taxon>
        <taxon>Flavobacteriia</taxon>
        <taxon>Flavobacteriales</taxon>
        <taxon>Flavobacteriaceae</taxon>
        <taxon>Myroides</taxon>
    </lineage>
</organism>
<dbReference type="PROSITE" id="PS50042">
    <property type="entry name" value="CNMP_BINDING_3"/>
    <property type="match status" value="1"/>
</dbReference>
<evidence type="ECO:0000313" key="4">
    <source>
        <dbReference type="Proteomes" id="UP000076630"/>
    </source>
</evidence>
<dbReference type="PANTHER" id="PTHR24567:SF26">
    <property type="entry name" value="REGULATORY PROTEIN YEIL"/>
    <property type="match status" value="1"/>
</dbReference>
<dbReference type="Proteomes" id="UP000183077">
    <property type="component" value="Unassembled WGS sequence"/>
</dbReference>
<dbReference type="Proteomes" id="UP000076630">
    <property type="component" value="Unassembled WGS sequence"/>
</dbReference>
<dbReference type="PANTHER" id="PTHR24567">
    <property type="entry name" value="CRP FAMILY TRANSCRIPTIONAL REGULATORY PROTEIN"/>
    <property type="match status" value="1"/>
</dbReference>
<dbReference type="OrthoDB" id="663011at2"/>
<sequence length="190" mass="22381">MQDFLQQINSYYPVSEETQQALLQICKTVHYSKNELILRAGDLAKYYYFVQKGLLGYYNLDEAGNTIYKIFFEEQSFVASTSAIIENKPSDFSIIALEDTTLISYPAKEFRALVHQYHDLALFQISYLEQNWVVKKEPLEINLKWESAKQRYIKLVENQKLYNRLKQHQIASYLGVTPTQLSRIRKELNF</sequence>
<feature type="domain" description="Cyclic nucleotide-binding" evidence="1">
    <location>
        <begin position="10"/>
        <end position="131"/>
    </location>
</feature>
<accession>A0A161SFC8</accession>
<evidence type="ECO:0000313" key="3">
    <source>
        <dbReference type="EMBL" id="SEJ19798.1"/>
    </source>
</evidence>
<protein>
    <submittedName>
        <fullName evidence="2">Cyclic nucleotide-binding protein</fullName>
    </submittedName>
    <submittedName>
        <fullName evidence="3">cAMP-binding domain of CRP or a regulatory subunit of cAMP-dependent protein kinases</fullName>
    </submittedName>
</protein>
<keyword evidence="4" id="KW-1185">Reference proteome</keyword>
<dbReference type="EMBL" id="LQNU01000059">
    <property type="protein sequence ID" value="KZE79695.1"/>
    <property type="molecule type" value="Genomic_DNA"/>
</dbReference>
<dbReference type="GeneID" id="82258001"/>
<keyword evidence="3" id="KW-0418">Kinase</keyword>
<dbReference type="GO" id="GO:0003700">
    <property type="term" value="F:DNA-binding transcription factor activity"/>
    <property type="evidence" value="ECO:0007669"/>
    <property type="project" value="TreeGrafter"/>
</dbReference>
<dbReference type="InterPro" id="IPR018490">
    <property type="entry name" value="cNMP-bd_dom_sf"/>
</dbReference>
<reference evidence="2 4" key="1">
    <citation type="submission" date="2016-01" db="EMBL/GenBank/DDBJ databases">
        <title>Whole genome sequencing of Myroides marinus L41.</title>
        <authorList>
            <person name="Hong K.W."/>
        </authorList>
    </citation>
    <scope>NUCLEOTIDE SEQUENCE [LARGE SCALE GENOMIC DNA]</scope>
    <source>
        <strain evidence="2 4">L41</strain>
    </source>
</reference>
<dbReference type="Gene3D" id="2.60.120.10">
    <property type="entry name" value="Jelly Rolls"/>
    <property type="match status" value="1"/>
</dbReference>
<dbReference type="CDD" id="cd00038">
    <property type="entry name" value="CAP_ED"/>
    <property type="match status" value="1"/>
</dbReference>
<proteinExistence type="predicted"/>
<dbReference type="Pfam" id="PF00027">
    <property type="entry name" value="cNMP_binding"/>
    <property type="match status" value="1"/>
</dbReference>
<gene>
    <name evidence="2" type="ORF">AV926_10965</name>
    <name evidence="3" type="ORF">SAMN04488018_11624</name>
</gene>
<evidence type="ECO:0000259" key="1">
    <source>
        <dbReference type="PROSITE" id="PS50042"/>
    </source>
</evidence>
<dbReference type="AlphaFoldDB" id="A0A161SFC8"/>
<dbReference type="SUPFAM" id="SSF51206">
    <property type="entry name" value="cAMP-binding domain-like"/>
    <property type="match status" value="1"/>
</dbReference>
<dbReference type="GO" id="GO:0016301">
    <property type="term" value="F:kinase activity"/>
    <property type="evidence" value="ECO:0007669"/>
    <property type="project" value="UniProtKB-KW"/>
</dbReference>
<dbReference type="InterPro" id="IPR050397">
    <property type="entry name" value="Env_Response_Regulators"/>
</dbReference>
<dbReference type="InterPro" id="IPR014710">
    <property type="entry name" value="RmlC-like_jellyroll"/>
</dbReference>
<reference evidence="3 5" key="2">
    <citation type="submission" date="2016-10" db="EMBL/GenBank/DDBJ databases">
        <authorList>
            <person name="de Groot N.N."/>
        </authorList>
    </citation>
    <scope>NUCLEOTIDE SEQUENCE [LARGE SCALE GENOMIC DNA]</scope>
    <source>
        <strain evidence="3 5">DSM 23048</strain>
    </source>
</reference>
<dbReference type="InterPro" id="IPR000595">
    <property type="entry name" value="cNMP-bd_dom"/>
</dbReference>
<evidence type="ECO:0000313" key="2">
    <source>
        <dbReference type="EMBL" id="KZE79695.1"/>
    </source>
</evidence>
<name>A0A161SFC8_9FLAO</name>
<dbReference type="EMBL" id="FNYS01000016">
    <property type="protein sequence ID" value="SEJ19798.1"/>
    <property type="molecule type" value="Genomic_DNA"/>
</dbReference>
<dbReference type="GO" id="GO:0005829">
    <property type="term" value="C:cytosol"/>
    <property type="evidence" value="ECO:0007669"/>
    <property type="project" value="TreeGrafter"/>
</dbReference>
<dbReference type="SMART" id="SM00100">
    <property type="entry name" value="cNMP"/>
    <property type="match status" value="1"/>
</dbReference>
<keyword evidence="3" id="KW-0808">Transferase</keyword>
<dbReference type="RefSeq" id="WP_038988136.1">
    <property type="nucleotide sequence ID" value="NZ_FNYS01000016.1"/>
</dbReference>
<evidence type="ECO:0000313" key="5">
    <source>
        <dbReference type="Proteomes" id="UP000183077"/>
    </source>
</evidence>